<reference evidence="1 2" key="1">
    <citation type="journal article" date="2024" name="bioRxiv">
        <title>A reference genome for Trichogramma kaykai: A tiny desert-dwelling parasitoid wasp with competing sex-ratio distorters.</title>
        <authorList>
            <person name="Culotta J."/>
            <person name="Lindsey A.R."/>
        </authorList>
    </citation>
    <scope>NUCLEOTIDE SEQUENCE [LARGE SCALE GENOMIC DNA]</scope>
    <source>
        <strain evidence="1 2">KSX58</strain>
    </source>
</reference>
<evidence type="ECO:0000313" key="1">
    <source>
        <dbReference type="EMBL" id="KAL3393702.1"/>
    </source>
</evidence>
<accession>A0ABD2WMK0</accession>
<evidence type="ECO:0000313" key="2">
    <source>
        <dbReference type="Proteomes" id="UP001627154"/>
    </source>
</evidence>
<comment type="caution">
    <text evidence="1">The sequence shown here is derived from an EMBL/GenBank/DDBJ whole genome shotgun (WGS) entry which is preliminary data.</text>
</comment>
<sequence>MYSNERKIFDNGLAHCVILAGSNLTANARFHFSIRVRATTVMRQQSLIKNSNDISPRQRAQCLEPGTSGNPNAYVYLRRNLSMGEKN</sequence>
<gene>
    <name evidence="1" type="ORF">TKK_011966</name>
</gene>
<organism evidence="1 2">
    <name type="scientific">Trichogramma kaykai</name>
    <dbReference type="NCBI Taxonomy" id="54128"/>
    <lineage>
        <taxon>Eukaryota</taxon>
        <taxon>Metazoa</taxon>
        <taxon>Ecdysozoa</taxon>
        <taxon>Arthropoda</taxon>
        <taxon>Hexapoda</taxon>
        <taxon>Insecta</taxon>
        <taxon>Pterygota</taxon>
        <taxon>Neoptera</taxon>
        <taxon>Endopterygota</taxon>
        <taxon>Hymenoptera</taxon>
        <taxon>Apocrita</taxon>
        <taxon>Proctotrupomorpha</taxon>
        <taxon>Chalcidoidea</taxon>
        <taxon>Trichogrammatidae</taxon>
        <taxon>Trichogramma</taxon>
    </lineage>
</organism>
<dbReference type="Proteomes" id="UP001627154">
    <property type="component" value="Unassembled WGS sequence"/>
</dbReference>
<dbReference type="AlphaFoldDB" id="A0ABD2WMK0"/>
<keyword evidence="2" id="KW-1185">Reference proteome</keyword>
<dbReference type="EMBL" id="JBJJXI010000096">
    <property type="protein sequence ID" value="KAL3393702.1"/>
    <property type="molecule type" value="Genomic_DNA"/>
</dbReference>
<proteinExistence type="predicted"/>
<protein>
    <submittedName>
        <fullName evidence="1">Uncharacterized protein</fullName>
    </submittedName>
</protein>
<name>A0ABD2WMK0_9HYME</name>